<evidence type="ECO:0000313" key="1">
    <source>
        <dbReference type="EMBL" id="MBB4862307.1"/>
    </source>
</evidence>
<name>A0A7W7KGC6_PSENT</name>
<organism evidence="1 2">
    <name type="scientific">Pseudomonas nitroreducens</name>
    <dbReference type="NCBI Taxonomy" id="46680"/>
    <lineage>
        <taxon>Bacteria</taxon>
        <taxon>Pseudomonadati</taxon>
        <taxon>Pseudomonadota</taxon>
        <taxon>Gammaproteobacteria</taxon>
        <taxon>Pseudomonadales</taxon>
        <taxon>Pseudomonadaceae</taxon>
        <taxon>Pseudomonas</taxon>
    </lineage>
</organism>
<dbReference type="AlphaFoldDB" id="A0A7W7KGC6"/>
<protein>
    <submittedName>
        <fullName evidence="1">Uncharacterized protein</fullName>
    </submittedName>
</protein>
<proteinExistence type="predicted"/>
<sequence length="31" mass="3420">MTPLLNTTPEETSRPGTVHRGNTVCIWLPPT</sequence>
<evidence type="ECO:0000313" key="2">
    <source>
        <dbReference type="Proteomes" id="UP000566995"/>
    </source>
</evidence>
<gene>
    <name evidence="1" type="ORF">HNP46_001145</name>
</gene>
<accession>A0A7W7KGC6</accession>
<comment type="caution">
    <text evidence="1">The sequence shown here is derived from an EMBL/GenBank/DDBJ whole genome shotgun (WGS) entry which is preliminary data.</text>
</comment>
<dbReference type="Proteomes" id="UP000566995">
    <property type="component" value="Unassembled WGS sequence"/>
</dbReference>
<reference evidence="1 2" key="1">
    <citation type="submission" date="2020-08" db="EMBL/GenBank/DDBJ databases">
        <title>Functional genomics of gut bacteria from endangered species of beetles.</title>
        <authorList>
            <person name="Carlos-Shanley C."/>
        </authorList>
    </citation>
    <scope>NUCLEOTIDE SEQUENCE [LARGE SCALE GENOMIC DNA]</scope>
    <source>
        <strain evidence="1 2">S00179</strain>
    </source>
</reference>
<dbReference type="EMBL" id="JACHLI010000003">
    <property type="protein sequence ID" value="MBB4862307.1"/>
    <property type="molecule type" value="Genomic_DNA"/>
</dbReference>